<dbReference type="PROSITE" id="PS00409">
    <property type="entry name" value="PROKAR_NTER_METHYL"/>
    <property type="match status" value="1"/>
</dbReference>
<accession>A0A0G0DDS7</accession>
<dbReference type="SUPFAM" id="SSF54523">
    <property type="entry name" value="Pili subunits"/>
    <property type="match status" value="1"/>
</dbReference>
<evidence type="ECO:0008006" key="3">
    <source>
        <dbReference type="Google" id="ProtNLM"/>
    </source>
</evidence>
<dbReference type="AlphaFoldDB" id="A0A0G0DDS7"/>
<proteinExistence type="predicted"/>
<protein>
    <recommendedName>
        <fullName evidence="3">Prepilin-type N-terminal cleavage/methylation domain-containing protein</fullName>
    </recommendedName>
</protein>
<dbReference type="InterPro" id="IPR012902">
    <property type="entry name" value="N_methyl_site"/>
</dbReference>
<organism evidence="1 2">
    <name type="scientific">Candidatus Roizmanbacteria bacterium GW2011_GWA2_35_8</name>
    <dbReference type="NCBI Taxonomy" id="1618479"/>
    <lineage>
        <taxon>Bacteria</taxon>
        <taxon>Candidatus Roizmaniibacteriota</taxon>
    </lineage>
</organism>
<evidence type="ECO:0000313" key="1">
    <source>
        <dbReference type="EMBL" id="KKP86836.1"/>
    </source>
</evidence>
<dbReference type="Proteomes" id="UP000034536">
    <property type="component" value="Unassembled WGS sequence"/>
</dbReference>
<dbReference type="EMBL" id="LBQX01000013">
    <property type="protein sequence ID" value="KKP86836.1"/>
    <property type="molecule type" value="Genomic_DNA"/>
</dbReference>
<dbReference type="InterPro" id="IPR045584">
    <property type="entry name" value="Pilin-like"/>
</dbReference>
<dbReference type="Gene3D" id="3.30.700.10">
    <property type="entry name" value="Glycoprotein, Type 4 Pilin"/>
    <property type="match status" value="1"/>
</dbReference>
<sequence>MKNFKGFTLIELLIVIALLGALAVGLLAALDPFEQLKKGTDTGVRNTVSEFQGATIRYFAIKNFMPWCTDIDTDGTCLFNTDGTADPVAVTLTNLPATIAQIVATGELKTDFETLAGSGTLGKIIVFGDSADSSLTVCYKPTSKSFTNDPNTKFDPATGVANDADPAGTCTNTGDPATNDCLWCVK</sequence>
<reference evidence="1 2" key="1">
    <citation type="journal article" date="2015" name="Nature">
        <title>rRNA introns, odd ribosomes, and small enigmatic genomes across a large radiation of phyla.</title>
        <authorList>
            <person name="Brown C.T."/>
            <person name="Hug L.A."/>
            <person name="Thomas B.C."/>
            <person name="Sharon I."/>
            <person name="Castelle C.J."/>
            <person name="Singh A."/>
            <person name="Wilkins M.J."/>
            <person name="Williams K.H."/>
            <person name="Banfield J.F."/>
        </authorList>
    </citation>
    <scope>NUCLEOTIDE SEQUENCE [LARGE SCALE GENOMIC DNA]</scope>
</reference>
<evidence type="ECO:0000313" key="2">
    <source>
        <dbReference type="Proteomes" id="UP000034536"/>
    </source>
</evidence>
<name>A0A0G0DDS7_9BACT</name>
<gene>
    <name evidence="1" type="ORF">UR89_C0013G0024</name>
</gene>
<dbReference type="NCBIfam" id="TIGR02532">
    <property type="entry name" value="IV_pilin_GFxxxE"/>
    <property type="match status" value="1"/>
</dbReference>
<comment type="caution">
    <text evidence="1">The sequence shown here is derived from an EMBL/GenBank/DDBJ whole genome shotgun (WGS) entry which is preliminary data.</text>
</comment>
<dbReference type="Pfam" id="PF07963">
    <property type="entry name" value="N_methyl"/>
    <property type="match status" value="1"/>
</dbReference>